<organism evidence="1 2">
    <name type="scientific">Rubroshorea leprosula</name>
    <dbReference type="NCBI Taxonomy" id="152421"/>
    <lineage>
        <taxon>Eukaryota</taxon>
        <taxon>Viridiplantae</taxon>
        <taxon>Streptophyta</taxon>
        <taxon>Embryophyta</taxon>
        <taxon>Tracheophyta</taxon>
        <taxon>Spermatophyta</taxon>
        <taxon>Magnoliopsida</taxon>
        <taxon>eudicotyledons</taxon>
        <taxon>Gunneridae</taxon>
        <taxon>Pentapetalae</taxon>
        <taxon>rosids</taxon>
        <taxon>malvids</taxon>
        <taxon>Malvales</taxon>
        <taxon>Dipterocarpaceae</taxon>
        <taxon>Rubroshorea</taxon>
    </lineage>
</organism>
<protein>
    <submittedName>
        <fullName evidence="1">Uncharacterized protein</fullName>
    </submittedName>
</protein>
<dbReference type="EMBL" id="BPVZ01000165">
    <property type="protein sequence ID" value="GKV43093.1"/>
    <property type="molecule type" value="Genomic_DNA"/>
</dbReference>
<accession>A0AAV5M0W4</accession>
<gene>
    <name evidence="1" type="ORF">SLEP1_g50430</name>
</gene>
<dbReference type="Proteomes" id="UP001054252">
    <property type="component" value="Unassembled WGS sequence"/>
</dbReference>
<comment type="caution">
    <text evidence="1">The sequence shown here is derived from an EMBL/GenBank/DDBJ whole genome shotgun (WGS) entry which is preliminary data.</text>
</comment>
<name>A0AAV5M0W4_9ROSI</name>
<evidence type="ECO:0000313" key="2">
    <source>
        <dbReference type="Proteomes" id="UP001054252"/>
    </source>
</evidence>
<proteinExistence type="predicted"/>
<sequence>MKEQLKKHQLDEDEEICLRKLVTKSEGWDDIGYPSNDKVRRTQLQAIIRRYIY</sequence>
<keyword evidence="2" id="KW-1185">Reference proteome</keyword>
<dbReference type="AlphaFoldDB" id="A0AAV5M0W4"/>
<evidence type="ECO:0000313" key="1">
    <source>
        <dbReference type="EMBL" id="GKV43093.1"/>
    </source>
</evidence>
<reference evidence="1 2" key="1">
    <citation type="journal article" date="2021" name="Commun. Biol.">
        <title>The genome of Shorea leprosula (Dipterocarpaceae) highlights the ecological relevance of drought in aseasonal tropical rainforests.</title>
        <authorList>
            <person name="Ng K.K.S."/>
            <person name="Kobayashi M.J."/>
            <person name="Fawcett J.A."/>
            <person name="Hatakeyama M."/>
            <person name="Paape T."/>
            <person name="Ng C.H."/>
            <person name="Ang C.C."/>
            <person name="Tnah L.H."/>
            <person name="Lee C.T."/>
            <person name="Nishiyama T."/>
            <person name="Sese J."/>
            <person name="O'Brien M.J."/>
            <person name="Copetti D."/>
            <person name="Mohd Noor M.I."/>
            <person name="Ong R.C."/>
            <person name="Putra M."/>
            <person name="Sireger I.Z."/>
            <person name="Indrioko S."/>
            <person name="Kosugi Y."/>
            <person name="Izuno A."/>
            <person name="Isagi Y."/>
            <person name="Lee S.L."/>
            <person name="Shimizu K.K."/>
        </authorList>
    </citation>
    <scope>NUCLEOTIDE SEQUENCE [LARGE SCALE GENOMIC DNA]</scope>
    <source>
        <strain evidence="1">214</strain>
    </source>
</reference>